<accession>A0A5B7KFZ1</accession>
<keyword evidence="3" id="KW-1185">Reference proteome</keyword>
<sequence>MECLLTRGKCLRDERGLKGLVGGDAAQRYSIKRSEGIPPHYCLVCQSLLLAVLAPPSGSSCVAVLVGIHYEPRALHQQDPGRQQPTSQRLGDKGA</sequence>
<dbReference type="Proteomes" id="UP000324222">
    <property type="component" value="Unassembled WGS sequence"/>
</dbReference>
<organism evidence="2 3">
    <name type="scientific">Portunus trituberculatus</name>
    <name type="common">Swimming crab</name>
    <name type="synonym">Neptunus trituberculatus</name>
    <dbReference type="NCBI Taxonomy" id="210409"/>
    <lineage>
        <taxon>Eukaryota</taxon>
        <taxon>Metazoa</taxon>
        <taxon>Ecdysozoa</taxon>
        <taxon>Arthropoda</taxon>
        <taxon>Crustacea</taxon>
        <taxon>Multicrustacea</taxon>
        <taxon>Malacostraca</taxon>
        <taxon>Eumalacostraca</taxon>
        <taxon>Eucarida</taxon>
        <taxon>Decapoda</taxon>
        <taxon>Pleocyemata</taxon>
        <taxon>Brachyura</taxon>
        <taxon>Eubrachyura</taxon>
        <taxon>Portunoidea</taxon>
        <taxon>Portunidae</taxon>
        <taxon>Portuninae</taxon>
        <taxon>Portunus</taxon>
    </lineage>
</organism>
<evidence type="ECO:0000313" key="2">
    <source>
        <dbReference type="EMBL" id="MPD04198.1"/>
    </source>
</evidence>
<dbReference type="EMBL" id="VSRR010139831">
    <property type="protein sequence ID" value="MPD04198.1"/>
    <property type="molecule type" value="Genomic_DNA"/>
</dbReference>
<evidence type="ECO:0000256" key="1">
    <source>
        <dbReference type="SAM" id="MobiDB-lite"/>
    </source>
</evidence>
<name>A0A5B7KFZ1_PORTR</name>
<proteinExistence type="predicted"/>
<feature type="compositionally biased region" description="Polar residues" evidence="1">
    <location>
        <begin position="80"/>
        <end position="89"/>
    </location>
</feature>
<dbReference type="AlphaFoldDB" id="A0A5B7KFZ1"/>
<evidence type="ECO:0000313" key="3">
    <source>
        <dbReference type="Proteomes" id="UP000324222"/>
    </source>
</evidence>
<gene>
    <name evidence="2" type="ORF">E2C01_099872</name>
</gene>
<reference evidence="2 3" key="1">
    <citation type="submission" date="2019-05" db="EMBL/GenBank/DDBJ databases">
        <title>Another draft genome of Portunus trituberculatus and its Hox gene families provides insights of decapod evolution.</title>
        <authorList>
            <person name="Jeong J.-H."/>
            <person name="Song I."/>
            <person name="Kim S."/>
            <person name="Choi T."/>
            <person name="Kim D."/>
            <person name="Ryu S."/>
            <person name="Kim W."/>
        </authorList>
    </citation>
    <scope>NUCLEOTIDE SEQUENCE [LARGE SCALE GENOMIC DNA]</scope>
    <source>
        <tissue evidence="2">Muscle</tissue>
    </source>
</reference>
<comment type="caution">
    <text evidence="2">The sequence shown here is derived from an EMBL/GenBank/DDBJ whole genome shotgun (WGS) entry which is preliminary data.</text>
</comment>
<feature type="region of interest" description="Disordered" evidence="1">
    <location>
        <begin position="75"/>
        <end position="95"/>
    </location>
</feature>
<protein>
    <submittedName>
        <fullName evidence="2">Uncharacterized protein</fullName>
    </submittedName>
</protein>